<comment type="caution">
    <text evidence="7">The sequence shown here is derived from an EMBL/GenBank/DDBJ whole genome shotgun (WGS) entry which is preliminary data.</text>
</comment>
<feature type="domain" description="Xylanolytic transcriptional activator regulatory" evidence="6">
    <location>
        <begin position="136"/>
        <end position="291"/>
    </location>
</feature>
<keyword evidence="8" id="KW-1185">Reference proteome</keyword>
<evidence type="ECO:0000259" key="6">
    <source>
        <dbReference type="Pfam" id="PF04082"/>
    </source>
</evidence>
<feature type="compositionally biased region" description="Polar residues" evidence="5">
    <location>
        <begin position="19"/>
        <end position="50"/>
    </location>
</feature>
<dbReference type="OrthoDB" id="39175at2759"/>
<keyword evidence="2" id="KW-0479">Metal-binding</keyword>
<dbReference type="GO" id="GO:0008270">
    <property type="term" value="F:zinc ion binding"/>
    <property type="evidence" value="ECO:0007669"/>
    <property type="project" value="InterPro"/>
</dbReference>
<feature type="region of interest" description="Disordered" evidence="5">
    <location>
        <begin position="1"/>
        <end position="61"/>
    </location>
</feature>
<dbReference type="PANTHER" id="PTHR46910">
    <property type="entry name" value="TRANSCRIPTION FACTOR PDR1"/>
    <property type="match status" value="1"/>
</dbReference>
<dbReference type="VEuPathDB" id="FungiDB:AB675_3282"/>
<evidence type="ECO:0000313" key="8">
    <source>
        <dbReference type="Proteomes" id="UP000038010"/>
    </source>
</evidence>
<dbReference type="Proteomes" id="UP000038010">
    <property type="component" value="Unassembled WGS sequence"/>
</dbReference>
<evidence type="ECO:0000256" key="5">
    <source>
        <dbReference type="SAM" id="MobiDB-lite"/>
    </source>
</evidence>
<evidence type="ECO:0000256" key="3">
    <source>
        <dbReference type="ARBA" id="ARBA00023125"/>
    </source>
</evidence>
<dbReference type="EMBL" id="LFJN01000014">
    <property type="protein sequence ID" value="KPI39827.1"/>
    <property type="molecule type" value="Genomic_DNA"/>
</dbReference>
<reference evidence="7 8" key="1">
    <citation type="submission" date="2015-06" db="EMBL/GenBank/DDBJ databases">
        <title>Draft genome of the ant-associated black yeast Phialophora attae CBS 131958.</title>
        <authorList>
            <person name="Moreno L.F."/>
            <person name="Stielow B.J."/>
            <person name="de Hoog S."/>
            <person name="Vicente V.A."/>
            <person name="Weiss V.A."/>
            <person name="de Vries M."/>
            <person name="Cruz L.M."/>
            <person name="Souza E.M."/>
        </authorList>
    </citation>
    <scope>NUCLEOTIDE SEQUENCE [LARGE SCALE GENOMIC DNA]</scope>
    <source>
        <strain evidence="7 8">CBS 131958</strain>
    </source>
</reference>
<dbReference type="AlphaFoldDB" id="A0A0N1HPU4"/>
<accession>A0A0N1HPU4</accession>
<name>A0A0N1HPU4_9EURO</name>
<dbReference type="Pfam" id="PF04082">
    <property type="entry name" value="Fungal_trans"/>
    <property type="match status" value="1"/>
</dbReference>
<feature type="region of interest" description="Disordered" evidence="5">
    <location>
        <begin position="77"/>
        <end position="120"/>
    </location>
</feature>
<dbReference type="STRING" id="1664694.A0A0N1HPU4"/>
<gene>
    <name evidence="7" type="ORF">AB675_3282</name>
</gene>
<dbReference type="PANTHER" id="PTHR46910:SF3">
    <property type="entry name" value="HALOTOLERANCE PROTEIN 9-RELATED"/>
    <property type="match status" value="1"/>
</dbReference>
<evidence type="ECO:0000256" key="2">
    <source>
        <dbReference type="ARBA" id="ARBA00022723"/>
    </source>
</evidence>
<proteinExistence type="predicted"/>
<keyword evidence="4" id="KW-0539">Nucleus</keyword>
<dbReference type="RefSeq" id="XP_017999790.1">
    <property type="nucleotide sequence ID" value="XM_018143318.1"/>
</dbReference>
<dbReference type="GeneID" id="28735198"/>
<dbReference type="GO" id="GO:0006351">
    <property type="term" value="P:DNA-templated transcription"/>
    <property type="evidence" value="ECO:0007669"/>
    <property type="project" value="InterPro"/>
</dbReference>
<comment type="subcellular location">
    <subcellularLocation>
        <location evidence="1">Nucleus</location>
    </subcellularLocation>
</comment>
<keyword evidence="3" id="KW-0238">DNA-binding</keyword>
<dbReference type="GO" id="GO:0003677">
    <property type="term" value="F:DNA binding"/>
    <property type="evidence" value="ECO:0007669"/>
    <property type="project" value="UniProtKB-KW"/>
</dbReference>
<dbReference type="InterPro" id="IPR050987">
    <property type="entry name" value="AtrR-like"/>
</dbReference>
<feature type="compositionally biased region" description="Basic residues" evidence="5">
    <location>
        <begin position="1"/>
        <end position="15"/>
    </location>
</feature>
<protein>
    <recommendedName>
        <fullName evidence="6">Xylanolytic transcriptional activator regulatory domain-containing protein</fullName>
    </recommendedName>
</protein>
<dbReference type="InterPro" id="IPR007219">
    <property type="entry name" value="XnlR_reg_dom"/>
</dbReference>
<evidence type="ECO:0000313" key="7">
    <source>
        <dbReference type="EMBL" id="KPI39827.1"/>
    </source>
</evidence>
<evidence type="ECO:0000256" key="4">
    <source>
        <dbReference type="ARBA" id="ARBA00023242"/>
    </source>
</evidence>
<sequence length="613" mass="69739">MPVQRRGPKGPRKRKLSQDENTQSTPTSATNGSVHKFEASTSGPASSLNRSPHIRTCSGVTMTGNVHMERYSPTWIRTPTSDHFNTHRHDQTPETSSTQQHPRQHDSVSPQWSDPVTGTATDKLCDRDTLRRIMDDYILYVYPAIPIFHMPTFHAAFDAQKDTHDVDFFCLLLGLAALTVGILPSKFRDYQRAARPVRFLSRVEMIDYCYAQTVNSRTSAYFDEVSHTKWAISHLFFLAYIHVGKVNLSRMVELECNLFARLLELHRPSAYVGLSCIEVQLRKRGFWLMFYPYVHLQYSNLRKERLSFIDCAILHELDLEELLPVPHDDEQITETSYGSPPPPDTPSLAEGFNWRSRLFWSGVKSINQDRQSRRDTIHCQCTRRQDLSAYLNFLHARLRELNYLLDGAPWYLRQWVTKSESGQHNSHPDASLNLQMAVIRTDIHVTHVWLQSLLMDHIESYHPVNMGSVPLLPLPQISTMSPPTPDTPVKSQRSAKVDWAQREDLCRQLLQVLYMAPDLSLEALGTVLVHKVRDVAVSLLACPYDDNAAGEGADAGPEIASTGSLGPATRAKAYLADFSRKLNELDMAEGMSSHILQSWVDTGRMTDGRYDHW</sequence>
<evidence type="ECO:0000256" key="1">
    <source>
        <dbReference type="ARBA" id="ARBA00004123"/>
    </source>
</evidence>
<dbReference type="CDD" id="cd12148">
    <property type="entry name" value="fungal_TF_MHR"/>
    <property type="match status" value="1"/>
</dbReference>
<organism evidence="7 8">
    <name type="scientific">Cyphellophora attinorum</name>
    <dbReference type="NCBI Taxonomy" id="1664694"/>
    <lineage>
        <taxon>Eukaryota</taxon>
        <taxon>Fungi</taxon>
        <taxon>Dikarya</taxon>
        <taxon>Ascomycota</taxon>
        <taxon>Pezizomycotina</taxon>
        <taxon>Eurotiomycetes</taxon>
        <taxon>Chaetothyriomycetidae</taxon>
        <taxon>Chaetothyriales</taxon>
        <taxon>Cyphellophoraceae</taxon>
        <taxon>Cyphellophora</taxon>
    </lineage>
</organism>
<feature type="compositionally biased region" description="Polar residues" evidence="5">
    <location>
        <begin position="93"/>
        <end position="120"/>
    </location>
</feature>
<dbReference type="GO" id="GO:0005634">
    <property type="term" value="C:nucleus"/>
    <property type="evidence" value="ECO:0007669"/>
    <property type="project" value="UniProtKB-SubCell"/>
</dbReference>
<dbReference type="GO" id="GO:0003700">
    <property type="term" value="F:DNA-binding transcription factor activity"/>
    <property type="evidence" value="ECO:0007669"/>
    <property type="project" value="InterPro"/>
</dbReference>